<protein>
    <submittedName>
        <fullName evidence="1">Uncharacterized protein</fullName>
    </submittedName>
</protein>
<reference evidence="1 2" key="1">
    <citation type="submission" date="2016-03" db="EMBL/GenBank/DDBJ databases">
        <title>Comparative genomics of the ectomycorrhizal sister species Rhizopogon vinicolor and Rhizopogon vesiculosus (Basidiomycota: Boletales) reveals a divergence of the mating type B locus.</title>
        <authorList>
            <person name="Mujic A.B."/>
            <person name="Kuo A."/>
            <person name="Tritt A."/>
            <person name="Lipzen A."/>
            <person name="Chen C."/>
            <person name="Johnson J."/>
            <person name="Sharma A."/>
            <person name="Barry K."/>
            <person name="Grigoriev I.V."/>
            <person name="Spatafora J.W."/>
        </authorList>
    </citation>
    <scope>NUCLEOTIDE SEQUENCE [LARGE SCALE GENOMIC DNA]</scope>
    <source>
        <strain evidence="1 2">AM-OR11-056</strain>
    </source>
</reference>
<gene>
    <name evidence="1" type="ORF">AZE42_08078</name>
</gene>
<dbReference type="EMBL" id="LVVM01005906">
    <property type="protein sequence ID" value="OJA09491.1"/>
    <property type="molecule type" value="Genomic_DNA"/>
</dbReference>
<evidence type="ECO:0000313" key="2">
    <source>
        <dbReference type="Proteomes" id="UP000183567"/>
    </source>
</evidence>
<dbReference type="Proteomes" id="UP000183567">
    <property type="component" value="Unassembled WGS sequence"/>
</dbReference>
<sequence>MSPFASPINLSIDLP</sequence>
<name>A0A1J8PNW9_9AGAM</name>
<organism evidence="1 2">
    <name type="scientific">Rhizopogon vesiculosus</name>
    <dbReference type="NCBI Taxonomy" id="180088"/>
    <lineage>
        <taxon>Eukaryota</taxon>
        <taxon>Fungi</taxon>
        <taxon>Dikarya</taxon>
        <taxon>Basidiomycota</taxon>
        <taxon>Agaricomycotina</taxon>
        <taxon>Agaricomycetes</taxon>
        <taxon>Agaricomycetidae</taxon>
        <taxon>Boletales</taxon>
        <taxon>Suillineae</taxon>
        <taxon>Rhizopogonaceae</taxon>
        <taxon>Rhizopogon</taxon>
    </lineage>
</organism>
<proteinExistence type="predicted"/>
<accession>A0A1J8PNW9</accession>
<evidence type="ECO:0000313" key="1">
    <source>
        <dbReference type="EMBL" id="OJA09491.1"/>
    </source>
</evidence>
<keyword evidence="2" id="KW-1185">Reference proteome</keyword>
<comment type="caution">
    <text evidence="1">The sequence shown here is derived from an EMBL/GenBank/DDBJ whole genome shotgun (WGS) entry which is preliminary data.</text>
</comment>